<dbReference type="RefSeq" id="WP_220209112.1">
    <property type="nucleotide sequence ID" value="NZ_BNJK01000002.1"/>
</dbReference>
<proteinExistence type="predicted"/>
<evidence type="ECO:0000313" key="3">
    <source>
        <dbReference type="Proteomes" id="UP000597444"/>
    </source>
</evidence>
<keyword evidence="1" id="KW-0472">Membrane</keyword>
<feature type="transmembrane region" description="Helical" evidence="1">
    <location>
        <begin position="19"/>
        <end position="37"/>
    </location>
</feature>
<protein>
    <submittedName>
        <fullName evidence="2">Uncharacterized protein</fullName>
    </submittedName>
</protein>
<dbReference type="AlphaFoldDB" id="A0A8J3ITP7"/>
<sequence>MTHLLAGLEAADILHDLTWLAWIGIVVSVVVPLWVHYQEKQTKKIAYELVSDLDFMDIEYETKTKRGLSVLGGTWWRNVVIRIWNAGNVAVTPDDYARPIRFAFEQETVVKAQIVERLPTNIYTDEITSTSTPSSVTIDGFVLNPKEAITITILLAGDKSGDIGLTANALIVDGDFVKRSYKKPLKKTPQWWKNSMIALGLCLFVVLVCGGWELVPILTLVTLGFLVIGYHLITPGEDDYPLLKDTNETAEAMKASYAK</sequence>
<comment type="caution">
    <text evidence="2">The sequence shown here is derived from an EMBL/GenBank/DDBJ whole genome shotgun (WGS) entry which is preliminary data.</text>
</comment>
<evidence type="ECO:0000256" key="1">
    <source>
        <dbReference type="SAM" id="Phobius"/>
    </source>
</evidence>
<name>A0A8J3ITP7_9CHLR</name>
<accession>A0A8J3ITP7</accession>
<dbReference type="Proteomes" id="UP000597444">
    <property type="component" value="Unassembled WGS sequence"/>
</dbReference>
<dbReference type="EMBL" id="BNJK01000002">
    <property type="protein sequence ID" value="GHO98360.1"/>
    <property type="molecule type" value="Genomic_DNA"/>
</dbReference>
<organism evidence="2 3">
    <name type="scientific">Reticulibacter mediterranei</name>
    <dbReference type="NCBI Taxonomy" id="2778369"/>
    <lineage>
        <taxon>Bacteria</taxon>
        <taxon>Bacillati</taxon>
        <taxon>Chloroflexota</taxon>
        <taxon>Ktedonobacteria</taxon>
        <taxon>Ktedonobacterales</taxon>
        <taxon>Reticulibacteraceae</taxon>
        <taxon>Reticulibacter</taxon>
    </lineage>
</organism>
<keyword evidence="1" id="KW-0812">Transmembrane</keyword>
<gene>
    <name evidence="2" type="ORF">KSF_084080</name>
</gene>
<keyword evidence="3" id="KW-1185">Reference proteome</keyword>
<reference evidence="2" key="1">
    <citation type="submission" date="2020-10" db="EMBL/GenBank/DDBJ databases">
        <title>Taxonomic study of unclassified bacteria belonging to the class Ktedonobacteria.</title>
        <authorList>
            <person name="Yabe S."/>
            <person name="Wang C.M."/>
            <person name="Zheng Y."/>
            <person name="Sakai Y."/>
            <person name="Cavaletti L."/>
            <person name="Monciardini P."/>
            <person name="Donadio S."/>
        </authorList>
    </citation>
    <scope>NUCLEOTIDE SEQUENCE</scope>
    <source>
        <strain evidence="2">ID150040</strain>
    </source>
</reference>
<feature type="transmembrane region" description="Helical" evidence="1">
    <location>
        <begin position="214"/>
        <end position="233"/>
    </location>
</feature>
<feature type="transmembrane region" description="Helical" evidence="1">
    <location>
        <begin position="191"/>
        <end position="208"/>
    </location>
</feature>
<keyword evidence="1" id="KW-1133">Transmembrane helix</keyword>
<evidence type="ECO:0000313" key="2">
    <source>
        <dbReference type="EMBL" id="GHO98360.1"/>
    </source>
</evidence>